<keyword evidence="3" id="KW-0813">Transport</keyword>
<feature type="domain" description="ABC transmembrane type-1" evidence="13">
    <location>
        <begin position="274"/>
        <end position="548"/>
    </location>
</feature>
<keyword evidence="14" id="KW-0560">Oxidoreductase</keyword>
<feature type="transmembrane region" description="Helical" evidence="11">
    <location>
        <begin position="403"/>
        <end position="422"/>
    </location>
</feature>
<accession>B8MFA8</accession>
<keyword evidence="15" id="KW-1185">Reference proteome</keyword>
<sequence>MPCTFAAERAFGPAVSSCRRVFDFTLFFEEIFFALLPSSLLLAGSAVRLSVLVRRPALCTRGFLYFLKLITAAIFASLELLSLVFIGTDHGKTTRVSIPAAVLSLLASLAIAVLSHYEHTRSHRPSFLLAFYLCLTVLFRSAITRTYWSLETYHTVASIALAALAVQIVMAVLENSGKQRTSKDAHIKERSNEETAGFVNRSLFLWLNRLLWTGYRRKLAASDLQPIDQNLYSSRLSARFSSISVENADSYFGLPGRTLMSLGHYLLFPVLPRLCLTGFTFAQPFLTTALIQYLSDNSAPKNNGYGLIGASLLVYGGISISNSWYSHMTYKSVTMIRGGLVDVVFDKMLRLREDKELESKALTLTINDSQRISSSIIYLHELWGGLLQTGIATWLLWRQVGPSSLTVLGLAIVSTTISTFIGKSTGKQQQKWMAATEKRIGTTRKMLSSLKAIKTTGSEQRVSSTIQTLRAREFAASKKFRTLLVSSVLSSFITLTLSPVLVFGAYIGTTLSSQHNLDSSKLFSSLILISLLASPLIRILQLLPSFGAAKGSFDRLNEFFQKPDRLDFRQLPSAPTSSDVMTVDANVMTSKSSNVAEMAQDIAVIIEKVELGWTTEAYLHDISLKVCKGNHVVITGSTGSGKSLLMKAILGEVECLAGRVRISSPSIGYCGQSVWLENATLLENAFRRASDDEEWRRKIIDACALTELLDAQGPGDTIGSGGIRLSGGERQRLGLARTIALRPDIIILDDTFSALDRKTARQIRNKLFGPNGLLRSLQITVIETSQDARWATMADQVYQIDKTSGLPPCEAAVAGMISYVVEDEAEIIESSDNVNVRSTKREKSDAPEPASLVTDRTVYRTYFRAIGVGDLFIFGLFGLAFAFCIKFPDIWAQWWSEDNGSRKIGYWLGIYAMLQILPLVMLCIWLGHLLLQIVPASGVGLHRQLLDTVLNATFRFVSITDSGDLLNRFNQDIMMIDMSLPLNLFNTISALLTCVIQVVLVAVAAVYALAILPALMIALYLIQHFYLRTSKQLRQHELQSKASLHTKLIEACAGLVTIRAHQWQSIFKREFHEQLDRSQEPIYLLYAVQRWLQLTLDLVVAGLSVTVAGIALGIRDKTSLGAIGVAFLNLTTLGQTMTDLLTSWTALEVSLGAIARIEAFKKETPPEIDPTTPTNVPPSWPESGEIKFENVSSSYTSATDKFIWSIDKISLAIRPGEKIAICGRSGSGKSTLMLTLLSLMEMRKGTILIDGIDISGVKPSLLRSRFHVISQDIYIHGETVRDAFDPQRTSSDDNIWSILNDCALKQKVEASGGLQTAMNEVSLSAGEMQLFALARTILSAGHRPGGIVLFDEATSSIDMEAETRIMHLIRERLRGKTVISILHRLETALEYDRVLVMDQGKIIHSGTPSDVLQEADLFSSMRDNRSS</sequence>
<keyword evidence="9 11" id="KW-0472">Membrane</keyword>
<dbReference type="CDD" id="cd18580">
    <property type="entry name" value="ABC_6TM_ABCC_D2"/>
    <property type="match status" value="1"/>
</dbReference>
<feature type="transmembrane region" description="Helical" evidence="11">
    <location>
        <begin position="1094"/>
        <end position="1114"/>
    </location>
</feature>
<feature type="transmembrane region" description="Helical" evidence="11">
    <location>
        <begin position="63"/>
        <end position="86"/>
    </location>
</feature>
<evidence type="ECO:0000256" key="8">
    <source>
        <dbReference type="ARBA" id="ARBA00022989"/>
    </source>
</evidence>
<feature type="domain" description="ABC transporter" evidence="12">
    <location>
        <begin position="1186"/>
        <end position="1424"/>
    </location>
</feature>
<dbReference type="Proteomes" id="UP000001745">
    <property type="component" value="Unassembled WGS sequence"/>
</dbReference>
<evidence type="ECO:0000313" key="14">
    <source>
        <dbReference type="EMBL" id="EED16207.1"/>
    </source>
</evidence>
<dbReference type="InterPro" id="IPR017871">
    <property type="entry name" value="ABC_transporter-like_CS"/>
</dbReference>
<dbReference type="FunFam" id="1.20.1560.10:FF:000066">
    <property type="entry name" value="ABC multidrug transporter (Eurofung)"/>
    <property type="match status" value="1"/>
</dbReference>
<evidence type="ECO:0000259" key="13">
    <source>
        <dbReference type="PROSITE" id="PS50929"/>
    </source>
</evidence>
<evidence type="ECO:0000313" key="15">
    <source>
        <dbReference type="Proteomes" id="UP000001745"/>
    </source>
</evidence>
<dbReference type="VEuPathDB" id="FungiDB:TSTA_013130"/>
<dbReference type="RefSeq" id="XP_002483441.1">
    <property type="nucleotide sequence ID" value="XM_002483396.1"/>
</dbReference>
<dbReference type="EC" id="1.3.1.74" evidence="14"/>
<keyword evidence="8 11" id="KW-1133">Transmembrane helix</keyword>
<keyword evidence="10" id="KW-0325">Glycoprotein</keyword>
<dbReference type="PROSITE" id="PS00211">
    <property type="entry name" value="ABC_TRANSPORTER_1"/>
    <property type="match status" value="2"/>
</dbReference>
<keyword evidence="6" id="KW-0547">Nucleotide-binding</keyword>
<evidence type="ECO:0000256" key="2">
    <source>
        <dbReference type="ARBA" id="ARBA00009726"/>
    </source>
</evidence>
<evidence type="ECO:0000256" key="3">
    <source>
        <dbReference type="ARBA" id="ARBA00022448"/>
    </source>
</evidence>
<feature type="transmembrane region" description="Helical" evidence="11">
    <location>
        <begin position="98"/>
        <end position="117"/>
    </location>
</feature>
<evidence type="ECO:0000256" key="6">
    <source>
        <dbReference type="ARBA" id="ARBA00022741"/>
    </source>
</evidence>
<dbReference type="InterPro" id="IPR050173">
    <property type="entry name" value="ABC_transporter_C-like"/>
</dbReference>
<dbReference type="STRING" id="441959.B8MFA8"/>
<dbReference type="InterPro" id="IPR044726">
    <property type="entry name" value="ABCC_6TM_D2"/>
</dbReference>
<feature type="domain" description="ABC transmembrane type-1" evidence="13">
    <location>
        <begin position="865"/>
        <end position="1148"/>
    </location>
</feature>
<proteinExistence type="inferred from homology"/>
<dbReference type="Gene3D" id="3.40.50.300">
    <property type="entry name" value="P-loop containing nucleotide triphosphate hydrolases"/>
    <property type="match status" value="2"/>
</dbReference>
<reference evidence="15" key="1">
    <citation type="journal article" date="2015" name="Genome Announc.">
        <title>Genome sequence of the AIDS-associated pathogen Penicillium marneffei (ATCC18224) and its near taxonomic relative Talaromyces stipitatus (ATCC10500).</title>
        <authorList>
            <person name="Nierman W.C."/>
            <person name="Fedorova-Abrams N.D."/>
            <person name="Andrianopoulos A."/>
        </authorList>
    </citation>
    <scope>NUCLEOTIDE SEQUENCE [LARGE SCALE GENOMIC DNA]</scope>
    <source>
        <strain evidence="15">ATCC 10500 / CBS 375.48 / QM 6759 / NRRL 1006</strain>
    </source>
</reference>
<dbReference type="GO" id="GO:0016887">
    <property type="term" value="F:ATP hydrolysis activity"/>
    <property type="evidence" value="ECO:0007669"/>
    <property type="project" value="InterPro"/>
</dbReference>
<dbReference type="OrthoDB" id="6500128at2759"/>
<evidence type="ECO:0000259" key="12">
    <source>
        <dbReference type="PROSITE" id="PS50893"/>
    </source>
</evidence>
<evidence type="ECO:0000256" key="11">
    <source>
        <dbReference type="SAM" id="Phobius"/>
    </source>
</evidence>
<gene>
    <name evidence="14" type="ORF">TSTA_013130</name>
</gene>
<dbReference type="PhylomeDB" id="B8MFA8"/>
<dbReference type="GO" id="GO:0005524">
    <property type="term" value="F:ATP binding"/>
    <property type="evidence" value="ECO:0007669"/>
    <property type="project" value="UniProtKB-KW"/>
</dbReference>
<keyword evidence="5 11" id="KW-0812">Transmembrane</keyword>
<comment type="similarity">
    <text evidence="2">Belongs to the ABC transporter superfamily. ABCC family. Conjugate transporter (TC 3.A.1.208) subfamily.</text>
</comment>
<evidence type="ECO:0000256" key="5">
    <source>
        <dbReference type="ARBA" id="ARBA00022692"/>
    </source>
</evidence>
<dbReference type="EMBL" id="EQ962656">
    <property type="protein sequence ID" value="EED16207.1"/>
    <property type="molecule type" value="Genomic_DNA"/>
</dbReference>
<evidence type="ECO:0000256" key="10">
    <source>
        <dbReference type="ARBA" id="ARBA00023180"/>
    </source>
</evidence>
<dbReference type="InterPro" id="IPR056227">
    <property type="entry name" value="TMD0_ABC"/>
</dbReference>
<feature type="transmembrane region" description="Helical" evidence="11">
    <location>
        <begin position="980"/>
        <end position="1000"/>
    </location>
</feature>
<dbReference type="InParanoid" id="B8MFA8"/>
<dbReference type="GO" id="GO:0140359">
    <property type="term" value="F:ABC-type transporter activity"/>
    <property type="evidence" value="ECO:0007669"/>
    <property type="project" value="InterPro"/>
</dbReference>
<dbReference type="SUPFAM" id="SSF90123">
    <property type="entry name" value="ABC transporter transmembrane region"/>
    <property type="match status" value="2"/>
</dbReference>
<dbReference type="SMART" id="SM00382">
    <property type="entry name" value="AAA"/>
    <property type="match status" value="2"/>
</dbReference>
<evidence type="ECO:0000256" key="7">
    <source>
        <dbReference type="ARBA" id="ARBA00022840"/>
    </source>
</evidence>
<dbReference type="SUPFAM" id="SSF52540">
    <property type="entry name" value="P-loop containing nucleoside triphosphate hydrolases"/>
    <property type="match status" value="2"/>
</dbReference>
<dbReference type="CDD" id="cd18579">
    <property type="entry name" value="ABC_6TM_ABCC_D1"/>
    <property type="match status" value="1"/>
</dbReference>
<dbReference type="Pfam" id="PF00664">
    <property type="entry name" value="ABC_membrane"/>
    <property type="match status" value="2"/>
</dbReference>
<evidence type="ECO:0000256" key="1">
    <source>
        <dbReference type="ARBA" id="ARBA00004651"/>
    </source>
</evidence>
<feature type="transmembrane region" description="Helical" evidence="11">
    <location>
        <begin position="129"/>
        <end position="148"/>
    </location>
</feature>
<dbReference type="InterPro" id="IPR036640">
    <property type="entry name" value="ABC1_TM_sf"/>
</dbReference>
<keyword evidence="4" id="KW-1003">Cell membrane</keyword>
<dbReference type="InterPro" id="IPR003439">
    <property type="entry name" value="ABC_transporter-like_ATP-bd"/>
</dbReference>
<dbReference type="Pfam" id="PF24357">
    <property type="entry name" value="TMD0_ABC"/>
    <property type="match status" value="1"/>
</dbReference>
<dbReference type="GO" id="GO:0032440">
    <property type="term" value="F:2-alkenal reductase [NAD(P)H] activity"/>
    <property type="evidence" value="ECO:0007669"/>
    <property type="project" value="UniProtKB-EC"/>
</dbReference>
<dbReference type="InterPro" id="IPR011527">
    <property type="entry name" value="ABC1_TM_dom"/>
</dbReference>
<dbReference type="GeneID" id="8108189"/>
<evidence type="ECO:0000256" key="4">
    <source>
        <dbReference type="ARBA" id="ARBA00022475"/>
    </source>
</evidence>
<dbReference type="Pfam" id="PF00005">
    <property type="entry name" value="ABC_tran"/>
    <property type="match status" value="2"/>
</dbReference>
<dbReference type="Gene3D" id="1.20.1560.10">
    <property type="entry name" value="ABC transporter type 1, transmembrane domain"/>
    <property type="match status" value="2"/>
</dbReference>
<dbReference type="FunFam" id="1.20.1560.10:FF:000055">
    <property type="entry name" value="ABC multidrug transporter (Eurofung)"/>
    <property type="match status" value="1"/>
</dbReference>
<name>B8MFA8_TALSN</name>
<dbReference type="HOGENOM" id="CLU_000604_27_5_1"/>
<comment type="subcellular location">
    <subcellularLocation>
        <location evidence="1">Cell membrane</location>
        <topology evidence="1">Multi-pass membrane protein</topology>
    </subcellularLocation>
</comment>
<organism evidence="14 15">
    <name type="scientific">Talaromyces stipitatus (strain ATCC 10500 / CBS 375.48 / QM 6759 / NRRL 1006)</name>
    <name type="common">Penicillium stipitatum</name>
    <dbReference type="NCBI Taxonomy" id="441959"/>
    <lineage>
        <taxon>Eukaryota</taxon>
        <taxon>Fungi</taxon>
        <taxon>Dikarya</taxon>
        <taxon>Ascomycota</taxon>
        <taxon>Pezizomycotina</taxon>
        <taxon>Eurotiomycetes</taxon>
        <taxon>Eurotiomycetidae</taxon>
        <taxon>Eurotiales</taxon>
        <taxon>Trichocomaceae</taxon>
        <taxon>Talaromyces</taxon>
        <taxon>Talaromyces sect. Talaromyces</taxon>
    </lineage>
</organism>
<dbReference type="InterPro" id="IPR003593">
    <property type="entry name" value="AAA+_ATPase"/>
</dbReference>
<feature type="transmembrane region" description="Helical" evidence="11">
    <location>
        <begin position="305"/>
        <end position="325"/>
    </location>
</feature>
<feature type="transmembrane region" description="Helical" evidence="11">
    <location>
        <begin position="376"/>
        <end position="397"/>
    </location>
</feature>
<dbReference type="PROSITE" id="PS50893">
    <property type="entry name" value="ABC_TRANSPORTER_2"/>
    <property type="match status" value="2"/>
</dbReference>
<feature type="transmembrane region" description="Helical" evidence="11">
    <location>
        <begin position="154"/>
        <end position="173"/>
    </location>
</feature>
<dbReference type="PROSITE" id="PS50929">
    <property type="entry name" value="ABC_TM1F"/>
    <property type="match status" value="2"/>
</dbReference>
<feature type="transmembrane region" description="Helical" evidence="11">
    <location>
        <begin position="265"/>
        <end position="285"/>
    </location>
</feature>
<dbReference type="GO" id="GO:0005886">
    <property type="term" value="C:plasma membrane"/>
    <property type="evidence" value="ECO:0007669"/>
    <property type="project" value="UniProtKB-SubCell"/>
</dbReference>
<dbReference type="eggNOG" id="KOG0054">
    <property type="taxonomic scope" value="Eukaryota"/>
</dbReference>
<feature type="transmembrane region" description="Helical" evidence="11">
    <location>
        <begin position="482"/>
        <end position="507"/>
    </location>
</feature>
<dbReference type="OMA" id="QDLMFVD"/>
<feature type="transmembrane region" description="Helical" evidence="11">
    <location>
        <begin position="908"/>
        <end position="931"/>
    </location>
</feature>
<dbReference type="FunFam" id="3.40.50.300:FF:002145">
    <property type="entry name" value="ABC transporter (MsbA subfamily)"/>
    <property type="match status" value="1"/>
</dbReference>
<feature type="transmembrane region" description="Helical" evidence="11">
    <location>
        <begin position="31"/>
        <end position="51"/>
    </location>
</feature>
<keyword evidence="7 14" id="KW-0067">ATP-binding</keyword>
<feature type="transmembrane region" description="Helical" evidence="11">
    <location>
        <begin position="522"/>
        <end position="540"/>
    </location>
</feature>
<dbReference type="PANTHER" id="PTHR24223:SF399">
    <property type="entry name" value="ABC TRANSPORTER ATNG"/>
    <property type="match status" value="1"/>
</dbReference>
<feature type="domain" description="ABC transporter" evidence="12">
    <location>
        <begin position="604"/>
        <end position="833"/>
    </location>
</feature>
<evidence type="ECO:0000256" key="9">
    <source>
        <dbReference type="ARBA" id="ARBA00023136"/>
    </source>
</evidence>
<feature type="transmembrane region" description="Helical" evidence="11">
    <location>
        <begin position="1006"/>
        <end position="1027"/>
    </location>
</feature>
<dbReference type="InterPro" id="IPR027417">
    <property type="entry name" value="P-loop_NTPase"/>
</dbReference>
<feature type="transmembrane region" description="Helical" evidence="11">
    <location>
        <begin position="865"/>
        <end position="888"/>
    </location>
</feature>
<dbReference type="PANTHER" id="PTHR24223">
    <property type="entry name" value="ATP-BINDING CASSETTE SUB-FAMILY C"/>
    <property type="match status" value="1"/>
</dbReference>
<protein>
    <submittedName>
        <fullName evidence="14">ATP-binding cassette transporter, putative</fullName>
        <ecNumber evidence="14">1.3.1.74</ecNumber>
    </submittedName>
</protein>
<dbReference type="InterPro" id="IPR044746">
    <property type="entry name" value="ABCC_6TM_D1"/>
</dbReference>